<keyword evidence="2" id="KW-1185">Reference proteome</keyword>
<sequence>MKLSWFLLTPGDNRSSNSTVYSAGVPSLQNFKTAK</sequence>
<name>A0A822YGG9_NELNU</name>
<proteinExistence type="predicted"/>
<organism evidence="1 2">
    <name type="scientific">Nelumbo nucifera</name>
    <name type="common">Sacred lotus</name>
    <dbReference type="NCBI Taxonomy" id="4432"/>
    <lineage>
        <taxon>Eukaryota</taxon>
        <taxon>Viridiplantae</taxon>
        <taxon>Streptophyta</taxon>
        <taxon>Embryophyta</taxon>
        <taxon>Tracheophyta</taxon>
        <taxon>Spermatophyta</taxon>
        <taxon>Magnoliopsida</taxon>
        <taxon>Proteales</taxon>
        <taxon>Nelumbonaceae</taxon>
        <taxon>Nelumbo</taxon>
    </lineage>
</organism>
<dbReference type="EMBL" id="DUZY01000002">
    <property type="protein sequence ID" value="DAD30056.1"/>
    <property type="molecule type" value="Genomic_DNA"/>
</dbReference>
<accession>A0A822YGG9</accession>
<dbReference type="AlphaFoldDB" id="A0A822YGG9"/>
<evidence type="ECO:0000313" key="2">
    <source>
        <dbReference type="Proteomes" id="UP000607653"/>
    </source>
</evidence>
<reference evidence="1 2" key="1">
    <citation type="journal article" date="2020" name="Mol. Biol. Evol.">
        <title>Distinct Expression and Methylation Patterns for Genes with Different Fates following a Single Whole-Genome Duplication in Flowering Plants.</title>
        <authorList>
            <person name="Shi T."/>
            <person name="Rahmani R.S."/>
            <person name="Gugger P.F."/>
            <person name="Wang M."/>
            <person name="Li H."/>
            <person name="Zhang Y."/>
            <person name="Li Z."/>
            <person name="Wang Q."/>
            <person name="Van de Peer Y."/>
            <person name="Marchal K."/>
            <person name="Chen J."/>
        </authorList>
    </citation>
    <scope>NUCLEOTIDE SEQUENCE [LARGE SCALE GENOMIC DNA]</scope>
    <source>
        <tissue evidence="1">Leaf</tissue>
    </source>
</reference>
<comment type="caution">
    <text evidence="1">The sequence shown here is derived from an EMBL/GenBank/DDBJ whole genome shotgun (WGS) entry which is preliminary data.</text>
</comment>
<gene>
    <name evidence="1" type="ORF">HUJ06_031524</name>
</gene>
<dbReference type="Proteomes" id="UP000607653">
    <property type="component" value="Unassembled WGS sequence"/>
</dbReference>
<evidence type="ECO:0000313" key="1">
    <source>
        <dbReference type="EMBL" id="DAD30056.1"/>
    </source>
</evidence>
<protein>
    <submittedName>
        <fullName evidence="1">Uncharacterized protein</fullName>
    </submittedName>
</protein>